<keyword evidence="2" id="KW-1133">Transmembrane helix</keyword>
<dbReference type="Proteomes" id="UP000283855">
    <property type="component" value="Unassembled WGS sequence"/>
</dbReference>
<accession>A0A413SWQ7</accession>
<proteinExistence type="predicted"/>
<organism evidence="4 5">
    <name type="scientific">Phocaeicola coprophilus</name>
    <dbReference type="NCBI Taxonomy" id="387090"/>
    <lineage>
        <taxon>Bacteria</taxon>
        <taxon>Pseudomonadati</taxon>
        <taxon>Bacteroidota</taxon>
        <taxon>Bacteroidia</taxon>
        <taxon>Bacteroidales</taxon>
        <taxon>Bacteroidaceae</taxon>
        <taxon>Phocaeicola</taxon>
    </lineage>
</organism>
<keyword evidence="3" id="KW-0472">Membrane</keyword>
<gene>
    <name evidence="4" type="ORF">DW921_12465</name>
</gene>
<evidence type="ECO:0000256" key="2">
    <source>
        <dbReference type="ARBA" id="ARBA00022989"/>
    </source>
</evidence>
<dbReference type="AlphaFoldDB" id="A0A413SWQ7"/>
<dbReference type="GeneID" id="78405084"/>
<dbReference type="EMBL" id="QSFT01000033">
    <property type="protein sequence ID" value="RHA73609.1"/>
    <property type="molecule type" value="Genomic_DNA"/>
</dbReference>
<dbReference type="InterPro" id="IPR036259">
    <property type="entry name" value="MFS_trans_sf"/>
</dbReference>
<comment type="caution">
    <text evidence="4">The sequence shown here is derived from an EMBL/GenBank/DDBJ whole genome shotgun (WGS) entry which is preliminary data.</text>
</comment>
<dbReference type="PANTHER" id="PTHR23531">
    <property type="entry name" value="QUINOLENE RESISTANCE PROTEIN NORA"/>
    <property type="match status" value="1"/>
</dbReference>
<sequence length="376" mass="41897">MTNTALWNRNFALLVIANTMLYMAVYMLFPLLHHWSMESWGCTELTASAVTAVFAVALFFPGILNAYLVDTFPRKQVCIRSMLLLLLLNFAYVYLSAVWQVFLVRILQGMCFGVTLASTGATLAIDVTPGNKRDQANLCFAWSGVLGMLIGVAVGVWYGTSFSFFTWMCVSALLGGVSVLCISMLDVCFRAPLDLPLFSLDRFLLPRVLLPGINMMIVPFILGALFGAQYQSSFYLCMAGGFLFYLLCRYCFSRLPDGGWEIGTGLILMAVGLALLQEAEGYQPYLSGSLIGLGVGFSLSRFLQMMILLPLHCERGTGFHTYQLLWEAGVMFGVLAGRYFFSQGNMYNMALTACAVGLIFYYTCIRVYFRKHMLNR</sequence>
<dbReference type="InterPro" id="IPR052714">
    <property type="entry name" value="MFS_Exporter"/>
</dbReference>
<evidence type="ECO:0000313" key="4">
    <source>
        <dbReference type="EMBL" id="RHA73609.1"/>
    </source>
</evidence>
<reference evidence="4 5" key="1">
    <citation type="submission" date="2018-08" db="EMBL/GenBank/DDBJ databases">
        <title>A genome reference for cultivated species of the human gut microbiota.</title>
        <authorList>
            <person name="Zou Y."/>
            <person name="Xue W."/>
            <person name="Luo G."/>
        </authorList>
    </citation>
    <scope>NUCLEOTIDE SEQUENCE [LARGE SCALE GENOMIC DNA]</scope>
    <source>
        <strain evidence="4 5">AM42-38</strain>
    </source>
</reference>
<keyword evidence="1" id="KW-0812">Transmembrane</keyword>
<dbReference type="Pfam" id="PF07690">
    <property type="entry name" value="MFS_1"/>
    <property type="match status" value="1"/>
</dbReference>
<dbReference type="GO" id="GO:0022857">
    <property type="term" value="F:transmembrane transporter activity"/>
    <property type="evidence" value="ECO:0007669"/>
    <property type="project" value="InterPro"/>
</dbReference>
<dbReference type="PANTHER" id="PTHR23531:SF1">
    <property type="entry name" value="QUINOLENE RESISTANCE PROTEIN NORA"/>
    <property type="match status" value="1"/>
</dbReference>
<dbReference type="Gene3D" id="1.20.1250.20">
    <property type="entry name" value="MFS general substrate transporter like domains"/>
    <property type="match status" value="1"/>
</dbReference>
<evidence type="ECO:0000256" key="1">
    <source>
        <dbReference type="ARBA" id="ARBA00022692"/>
    </source>
</evidence>
<evidence type="ECO:0000256" key="3">
    <source>
        <dbReference type="ARBA" id="ARBA00023136"/>
    </source>
</evidence>
<dbReference type="SUPFAM" id="SSF103473">
    <property type="entry name" value="MFS general substrate transporter"/>
    <property type="match status" value="1"/>
</dbReference>
<evidence type="ECO:0000313" key="5">
    <source>
        <dbReference type="Proteomes" id="UP000283855"/>
    </source>
</evidence>
<dbReference type="RefSeq" id="WP_008141052.1">
    <property type="nucleotide sequence ID" value="NZ_CABJGD010000033.1"/>
</dbReference>
<name>A0A413SWQ7_9BACT</name>
<dbReference type="InterPro" id="IPR011701">
    <property type="entry name" value="MFS"/>
</dbReference>
<protein>
    <submittedName>
        <fullName evidence="4">MFS transporter</fullName>
    </submittedName>
</protein>